<name>A0ACC1LDB7_9FUNG</name>
<comment type="caution">
    <text evidence="1">The sequence shown here is derived from an EMBL/GenBank/DDBJ whole genome shotgun (WGS) entry which is preliminary data.</text>
</comment>
<reference evidence="1" key="1">
    <citation type="submission" date="2022-07" db="EMBL/GenBank/DDBJ databases">
        <title>Phylogenomic reconstructions and comparative analyses of Kickxellomycotina fungi.</title>
        <authorList>
            <person name="Reynolds N.K."/>
            <person name="Stajich J.E."/>
            <person name="Barry K."/>
            <person name="Grigoriev I.V."/>
            <person name="Crous P."/>
            <person name="Smith M.E."/>
        </authorList>
    </citation>
    <scope>NUCLEOTIDE SEQUENCE</scope>
    <source>
        <strain evidence="1">CBS 102833</strain>
    </source>
</reference>
<dbReference type="EMBL" id="JANBUP010001413">
    <property type="protein sequence ID" value="KAJ2805915.1"/>
    <property type="molecule type" value="Genomic_DNA"/>
</dbReference>
<keyword evidence="2" id="KW-1185">Reference proteome</keyword>
<evidence type="ECO:0000313" key="2">
    <source>
        <dbReference type="Proteomes" id="UP001140096"/>
    </source>
</evidence>
<dbReference type="Proteomes" id="UP001140096">
    <property type="component" value="Unassembled WGS sequence"/>
</dbReference>
<protein>
    <submittedName>
        <fullName evidence="1">Uncharacterized protein</fullName>
    </submittedName>
</protein>
<gene>
    <name evidence="1" type="ORF">H4S07_003911</name>
</gene>
<sequence>MADTATEPTPTASVPAVTEAPVLAKRKVRKEEWRAKQREQRSIRTKAKKAALQAKREALGLKAGDPRPEDAVCVKVFTEQLPPEKAYKLRRKLHVIRAETKTKVKKATGFEIQRITRKLKRISTGKPKAGEHASDVPELES</sequence>
<feature type="non-terminal residue" evidence="1">
    <location>
        <position position="141"/>
    </location>
</feature>
<organism evidence="1 2">
    <name type="scientific">Coemansia furcata</name>
    <dbReference type="NCBI Taxonomy" id="417177"/>
    <lineage>
        <taxon>Eukaryota</taxon>
        <taxon>Fungi</taxon>
        <taxon>Fungi incertae sedis</taxon>
        <taxon>Zoopagomycota</taxon>
        <taxon>Kickxellomycotina</taxon>
        <taxon>Kickxellomycetes</taxon>
        <taxon>Kickxellales</taxon>
        <taxon>Kickxellaceae</taxon>
        <taxon>Coemansia</taxon>
    </lineage>
</organism>
<accession>A0ACC1LDB7</accession>
<proteinExistence type="predicted"/>
<evidence type="ECO:0000313" key="1">
    <source>
        <dbReference type="EMBL" id="KAJ2805915.1"/>
    </source>
</evidence>